<sequence length="80" mass="8375">MHRPRVRAAPLDAAGSTARRAELRQAAPAQVAKYCYYQRAGGPLGPPPAPHEVQPPSGHVPGLGGTEGLETKLQARILGT</sequence>
<gene>
    <name evidence="2" type="ORF">PODLI_1B003410</name>
</gene>
<feature type="region of interest" description="Disordered" evidence="1">
    <location>
        <begin position="40"/>
        <end position="80"/>
    </location>
</feature>
<name>A0AA35PQ62_9SAUR</name>
<evidence type="ECO:0000256" key="1">
    <source>
        <dbReference type="SAM" id="MobiDB-lite"/>
    </source>
</evidence>
<organism evidence="2 3">
    <name type="scientific">Podarcis lilfordi</name>
    <name type="common">Lilford's wall lizard</name>
    <dbReference type="NCBI Taxonomy" id="74358"/>
    <lineage>
        <taxon>Eukaryota</taxon>
        <taxon>Metazoa</taxon>
        <taxon>Chordata</taxon>
        <taxon>Craniata</taxon>
        <taxon>Vertebrata</taxon>
        <taxon>Euteleostomi</taxon>
        <taxon>Lepidosauria</taxon>
        <taxon>Squamata</taxon>
        <taxon>Bifurcata</taxon>
        <taxon>Unidentata</taxon>
        <taxon>Episquamata</taxon>
        <taxon>Laterata</taxon>
        <taxon>Lacertibaenia</taxon>
        <taxon>Lacertidae</taxon>
        <taxon>Podarcis</taxon>
    </lineage>
</organism>
<dbReference type="Proteomes" id="UP001178461">
    <property type="component" value="Chromosome 17"/>
</dbReference>
<proteinExistence type="predicted"/>
<dbReference type="AlphaFoldDB" id="A0AA35PQ62"/>
<keyword evidence="3" id="KW-1185">Reference proteome</keyword>
<evidence type="ECO:0000313" key="2">
    <source>
        <dbReference type="EMBL" id="CAI5796374.1"/>
    </source>
</evidence>
<dbReference type="EMBL" id="OX395142">
    <property type="protein sequence ID" value="CAI5796374.1"/>
    <property type="molecule type" value="Genomic_DNA"/>
</dbReference>
<reference evidence="2" key="1">
    <citation type="submission" date="2022-12" db="EMBL/GenBank/DDBJ databases">
        <authorList>
            <person name="Alioto T."/>
            <person name="Alioto T."/>
            <person name="Gomez Garrido J."/>
        </authorList>
    </citation>
    <scope>NUCLEOTIDE SEQUENCE</scope>
</reference>
<evidence type="ECO:0000313" key="3">
    <source>
        <dbReference type="Proteomes" id="UP001178461"/>
    </source>
</evidence>
<accession>A0AA35PQ62</accession>
<protein>
    <submittedName>
        <fullName evidence="2">Uncharacterized protein</fullName>
    </submittedName>
</protein>